<keyword evidence="3" id="KW-1185">Reference proteome</keyword>
<accession>A0A106BPH4</accession>
<dbReference type="Proteomes" id="UP000064243">
    <property type="component" value="Unassembled WGS sequence"/>
</dbReference>
<dbReference type="EMBL" id="LDUG01000020">
    <property type="protein sequence ID" value="KVW96250.1"/>
    <property type="molecule type" value="Genomic_DNA"/>
</dbReference>
<dbReference type="OrthoDB" id="8775484at2"/>
<dbReference type="AlphaFoldDB" id="A0A106BPH4"/>
<protein>
    <submittedName>
        <fullName evidence="2">Membrane protein</fullName>
    </submittedName>
</protein>
<gene>
    <name evidence="2" type="ORF">ABW22_08175</name>
</gene>
<keyword evidence="1" id="KW-0812">Transmembrane</keyword>
<sequence>MRRRLYFMVPDTRSARQIRDELLLARVEDGHIHVMAKDGTSLDGLREASVLQKTDFVHGAETGLAVGGGIGIIAGLVAVFFPPAGIDLQLVTILLTALIGAAFGAWVASMVASAIPNSRLKSFESAIAAGHVLMMVDVPSGRVDEIKKLVAAHHPEAMSSGVEPTIPAFP</sequence>
<dbReference type="STRING" id="1123392.GCA_000376425_00631"/>
<feature type="transmembrane region" description="Helical" evidence="1">
    <location>
        <begin position="62"/>
        <end position="81"/>
    </location>
</feature>
<comment type="caution">
    <text evidence="2">The sequence shown here is derived from an EMBL/GenBank/DDBJ whole genome shotgun (WGS) entry which is preliminary data.</text>
</comment>
<reference evidence="2 3" key="1">
    <citation type="journal article" date="2015" name="Appl. Environ. Microbiol.">
        <title>Aerobic and Anaerobic Thiosulfate Oxidation by a Cold-Adapted, Subglacial Chemoautotroph.</title>
        <authorList>
            <person name="Harrold Z.R."/>
            <person name="Skidmore M.L."/>
            <person name="Hamilton T.L."/>
            <person name="Desch L."/>
            <person name="Amada K."/>
            <person name="van Gelder W."/>
            <person name="Glover K."/>
            <person name="Roden E.E."/>
            <person name="Boyd E.S."/>
        </authorList>
    </citation>
    <scope>NUCLEOTIDE SEQUENCE [LARGE SCALE GENOMIC DNA]</scope>
    <source>
        <strain evidence="2 3">RG</strain>
    </source>
</reference>
<organism evidence="2 3">
    <name type="scientific">Thiobacillus denitrificans</name>
    <dbReference type="NCBI Taxonomy" id="36861"/>
    <lineage>
        <taxon>Bacteria</taxon>
        <taxon>Pseudomonadati</taxon>
        <taxon>Pseudomonadota</taxon>
        <taxon>Betaproteobacteria</taxon>
        <taxon>Nitrosomonadales</taxon>
        <taxon>Thiobacillaceae</taxon>
        <taxon>Thiobacillus</taxon>
    </lineage>
</organism>
<name>A0A106BPH4_THIDE</name>
<dbReference type="PATRIC" id="fig|36861.3.peg.1285"/>
<keyword evidence="1" id="KW-0472">Membrane</keyword>
<keyword evidence="1" id="KW-1133">Transmembrane helix</keyword>
<dbReference type="RefSeq" id="WP_059754635.1">
    <property type="nucleotide sequence ID" value="NZ_LDUG01000020.1"/>
</dbReference>
<evidence type="ECO:0000256" key="1">
    <source>
        <dbReference type="SAM" id="Phobius"/>
    </source>
</evidence>
<evidence type="ECO:0000313" key="2">
    <source>
        <dbReference type="EMBL" id="KVW96250.1"/>
    </source>
</evidence>
<feature type="transmembrane region" description="Helical" evidence="1">
    <location>
        <begin position="93"/>
        <end position="115"/>
    </location>
</feature>
<proteinExistence type="predicted"/>
<evidence type="ECO:0000313" key="3">
    <source>
        <dbReference type="Proteomes" id="UP000064243"/>
    </source>
</evidence>